<dbReference type="InterPro" id="IPR046335">
    <property type="entry name" value="LacI/GalR-like_sensor"/>
</dbReference>
<dbReference type="SUPFAM" id="SSF53822">
    <property type="entry name" value="Periplasmic binding protein-like I"/>
    <property type="match status" value="1"/>
</dbReference>
<evidence type="ECO:0000256" key="1">
    <source>
        <dbReference type="ARBA" id="ARBA00023015"/>
    </source>
</evidence>
<organism evidence="5 6">
    <name type="scientific">Wenxinia marina DSM 24838</name>
    <dbReference type="NCBI Taxonomy" id="1123501"/>
    <lineage>
        <taxon>Bacteria</taxon>
        <taxon>Pseudomonadati</taxon>
        <taxon>Pseudomonadota</taxon>
        <taxon>Alphaproteobacteria</taxon>
        <taxon>Rhodobacterales</taxon>
        <taxon>Roseobacteraceae</taxon>
        <taxon>Wenxinia</taxon>
    </lineage>
</organism>
<evidence type="ECO:0000259" key="4">
    <source>
        <dbReference type="PROSITE" id="PS50932"/>
    </source>
</evidence>
<dbReference type="Proteomes" id="UP000035100">
    <property type="component" value="Unassembled WGS sequence"/>
</dbReference>
<dbReference type="InterPro" id="IPR028082">
    <property type="entry name" value="Peripla_BP_I"/>
</dbReference>
<protein>
    <submittedName>
        <fullName evidence="5">Transcriptional regulator</fullName>
    </submittedName>
</protein>
<dbReference type="PANTHER" id="PTHR30146:SF149">
    <property type="entry name" value="HTH-TYPE TRANSCRIPTIONAL REGULATOR EBGR"/>
    <property type="match status" value="1"/>
</dbReference>
<reference evidence="5 6" key="1">
    <citation type="submission" date="2013-01" db="EMBL/GenBank/DDBJ databases">
        <authorList>
            <person name="Fiebig A."/>
            <person name="Goeker M."/>
            <person name="Klenk H.-P.P."/>
        </authorList>
    </citation>
    <scope>NUCLEOTIDE SEQUENCE [LARGE SCALE GENOMIC DNA]</scope>
    <source>
        <strain evidence="5 6">DSM 24838</strain>
    </source>
</reference>
<dbReference type="PATRIC" id="fig|1123501.6.peg.2237"/>
<keyword evidence="2" id="KW-0238">DNA-binding</keyword>
<dbReference type="InterPro" id="IPR010982">
    <property type="entry name" value="Lambda_DNA-bd_dom_sf"/>
</dbReference>
<dbReference type="Pfam" id="PF00356">
    <property type="entry name" value="LacI"/>
    <property type="match status" value="1"/>
</dbReference>
<dbReference type="OrthoDB" id="60111at2"/>
<dbReference type="Gene3D" id="1.10.260.40">
    <property type="entry name" value="lambda repressor-like DNA-binding domains"/>
    <property type="match status" value="1"/>
</dbReference>
<dbReference type="CDD" id="cd01544">
    <property type="entry name" value="PBP1_GalR"/>
    <property type="match status" value="1"/>
</dbReference>
<dbReference type="GO" id="GO:0003700">
    <property type="term" value="F:DNA-binding transcription factor activity"/>
    <property type="evidence" value="ECO:0007669"/>
    <property type="project" value="TreeGrafter"/>
</dbReference>
<dbReference type="eggNOG" id="COG1609">
    <property type="taxonomic scope" value="Bacteria"/>
</dbReference>
<comment type="caution">
    <text evidence="5">The sequence shown here is derived from an EMBL/GenBank/DDBJ whole genome shotgun (WGS) entry which is preliminary data.</text>
</comment>
<dbReference type="STRING" id="1123501.Wenmar_02139"/>
<dbReference type="Pfam" id="PF13377">
    <property type="entry name" value="Peripla_BP_3"/>
    <property type="match status" value="1"/>
</dbReference>
<feature type="domain" description="HTH lacI-type" evidence="4">
    <location>
        <begin position="14"/>
        <end position="70"/>
    </location>
</feature>
<dbReference type="PROSITE" id="PS50932">
    <property type="entry name" value="HTH_LACI_2"/>
    <property type="match status" value="1"/>
</dbReference>
<keyword evidence="1" id="KW-0805">Transcription regulation</keyword>
<dbReference type="AlphaFoldDB" id="A0A0D0PCB6"/>
<proteinExistence type="predicted"/>
<accession>A0A0D0PCB6</accession>
<evidence type="ECO:0000313" key="5">
    <source>
        <dbReference type="EMBL" id="KIQ69071.1"/>
    </source>
</evidence>
<evidence type="ECO:0000256" key="2">
    <source>
        <dbReference type="ARBA" id="ARBA00023125"/>
    </source>
</evidence>
<dbReference type="Gene3D" id="3.40.50.2300">
    <property type="match status" value="2"/>
</dbReference>
<dbReference type="InterPro" id="IPR000843">
    <property type="entry name" value="HTH_LacI"/>
</dbReference>
<dbReference type="CDD" id="cd01392">
    <property type="entry name" value="HTH_LacI"/>
    <property type="match status" value="1"/>
</dbReference>
<dbReference type="GO" id="GO:0000976">
    <property type="term" value="F:transcription cis-regulatory region binding"/>
    <property type="evidence" value="ECO:0007669"/>
    <property type="project" value="TreeGrafter"/>
</dbReference>
<keyword evidence="6" id="KW-1185">Reference proteome</keyword>
<gene>
    <name evidence="5" type="ORF">Wenmar_02139</name>
</gene>
<name>A0A0D0PCB6_9RHOB</name>
<evidence type="ECO:0000256" key="3">
    <source>
        <dbReference type="ARBA" id="ARBA00023163"/>
    </source>
</evidence>
<dbReference type="SUPFAM" id="SSF47413">
    <property type="entry name" value="lambda repressor-like DNA-binding domains"/>
    <property type="match status" value="1"/>
</dbReference>
<dbReference type="PANTHER" id="PTHR30146">
    <property type="entry name" value="LACI-RELATED TRANSCRIPTIONAL REPRESSOR"/>
    <property type="match status" value="1"/>
</dbReference>
<evidence type="ECO:0000313" key="6">
    <source>
        <dbReference type="Proteomes" id="UP000035100"/>
    </source>
</evidence>
<keyword evidence="3" id="KW-0804">Transcription</keyword>
<dbReference type="EMBL" id="AONG01000010">
    <property type="protein sequence ID" value="KIQ69071.1"/>
    <property type="molecule type" value="Genomic_DNA"/>
</dbReference>
<dbReference type="SMART" id="SM00354">
    <property type="entry name" value="HTH_LACI"/>
    <property type="match status" value="1"/>
</dbReference>
<sequence length="359" mass="39641">MPRDDDRSERRGAVTLRHIAERVGVSVATVSRVLNYDPTLSVGDATRQSVIETAEAMNYEPRRRKPRLVAAGSVKRIALLHFRTPDSEFRDPYFVAMRLGIESRCAALQVEVTKIYRSHDGAVPQIPREVRGIIVIGWHAETEMAALRARNVPIVCVDWHPPGDGIDMVGSDLRLATEKLLTALDELGYRRIAMAGWAEDHAPTKREPRARAYAAWMNERGRFDERLLVLGENSEESGHSVAGLLLDRNPRPDALIVTNDTMAMGAYRAIHERGLKIPQDIAVASFNDISAARFLSPPLTTVRLPAETIGRQAVDLLAERFAGRDLARQVNIETKIVWRGSTRAPAAPGADAGRLPASG</sequence>